<reference evidence="3 4" key="1">
    <citation type="submission" date="2024-05" db="EMBL/GenBank/DDBJ databases">
        <title>Neorhizobium sp. Rsf11, a plant growth promoting and heavy metal resistant PAH-degrader.</title>
        <authorList>
            <person name="Golubev S.N."/>
            <person name="Muratova A.Y."/>
            <person name="Markelova M.I."/>
        </authorList>
    </citation>
    <scope>NUCLEOTIDE SEQUENCE [LARGE SCALE GENOMIC DNA]</scope>
    <source>
        <strain evidence="3 4">Rsf11</strain>
    </source>
</reference>
<proteinExistence type="inferred from homology"/>
<keyword evidence="4" id="KW-1185">Reference proteome</keyword>
<evidence type="ECO:0000256" key="1">
    <source>
        <dbReference type="ARBA" id="ARBA00006226"/>
    </source>
</evidence>
<dbReference type="InterPro" id="IPR051803">
    <property type="entry name" value="TA_system_RelE-like_toxin"/>
</dbReference>
<dbReference type="InterPro" id="IPR035093">
    <property type="entry name" value="RelE/ParE_toxin_dom_sf"/>
</dbReference>
<dbReference type="PANTHER" id="PTHR33755">
    <property type="entry name" value="TOXIN PARE1-RELATED"/>
    <property type="match status" value="1"/>
</dbReference>
<dbReference type="EMBL" id="JBEAAL010000002">
    <property type="protein sequence ID" value="MEQ1404482.1"/>
    <property type="molecule type" value="Genomic_DNA"/>
</dbReference>
<comment type="similarity">
    <text evidence="1">Belongs to the RelE toxin family.</text>
</comment>
<dbReference type="Gene3D" id="3.30.2310.20">
    <property type="entry name" value="RelE-like"/>
    <property type="match status" value="1"/>
</dbReference>
<evidence type="ECO:0000313" key="3">
    <source>
        <dbReference type="EMBL" id="MEQ1404482.1"/>
    </source>
</evidence>
<dbReference type="PANTHER" id="PTHR33755:SF6">
    <property type="entry name" value="PLASMID STABILIZATION SYSTEM PROTEIN"/>
    <property type="match status" value="1"/>
</dbReference>
<keyword evidence="2" id="KW-1277">Toxin-antitoxin system</keyword>
<name>A0ABV0LXZ3_9HYPH</name>
<dbReference type="RefSeq" id="WP_227703790.1">
    <property type="nucleotide sequence ID" value="NZ_JBEAAL010000002.1"/>
</dbReference>
<organism evidence="3 4">
    <name type="scientific">Neorhizobium phenanthreniclasticum</name>
    <dbReference type="NCBI Taxonomy" id="3157917"/>
    <lineage>
        <taxon>Bacteria</taxon>
        <taxon>Pseudomonadati</taxon>
        <taxon>Pseudomonadota</taxon>
        <taxon>Alphaproteobacteria</taxon>
        <taxon>Hyphomicrobiales</taxon>
        <taxon>Rhizobiaceae</taxon>
        <taxon>Rhizobium/Agrobacterium group</taxon>
        <taxon>Neorhizobium</taxon>
    </lineage>
</organism>
<evidence type="ECO:0000313" key="4">
    <source>
        <dbReference type="Proteomes" id="UP001496627"/>
    </source>
</evidence>
<dbReference type="NCBIfam" id="TIGR02385">
    <property type="entry name" value="RelE_StbE"/>
    <property type="match status" value="1"/>
</dbReference>
<sequence length="103" mass="11813">MAVAFSPAAVQDLEEIGDYIHTDNPIAAYHVIAELRVRCNRLVDMPRMGAPRPELWAGLRAFPFRRYVVFYTVEGEDVRIERILHGARDIETIFGKEDERPEG</sequence>
<dbReference type="InterPro" id="IPR007712">
    <property type="entry name" value="RelE/ParE_toxin"/>
</dbReference>
<protein>
    <submittedName>
        <fullName evidence="3">Type II toxin-antitoxin system RelE/ParE family toxin</fullName>
    </submittedName>
</protein>
<gene>
    <name evidence="3" type="ORF">ABK249_06020</name>
</gene>
<dbReference type="Pfam" id="PF05016">
    <property type="entry name" value="ParE_toxin"/>
    <property type="match status" value="1"/>
</dbReference>
<dbReference type="Proteomes" id="UP001496627">
    <property type="component" value="Unassembled WGS sequence"/>
</dbReference>
<evidence type="ECO:0000256" key="2">
    <source>
        <dbReference type="ARBA" id="ARBA00022649"/>
    </source>
</evidence>
<accession>A0ABV0LXZ3</accession>
<comment type="caution">
    <text evidence="3">The sequence shown here is derived from an EMBL/GenBank/DDBJ whole genome shotgun (WGS) entry which is preliminary data.</text>
</comment>